<feature type="transmembrane region" description="Helical" evidence="8">
    <location>
        <begin position="222"/>
        <end position="241"/>
    </location>
</feature>
<evidence type="ECO:0000256" key="1">
    <source>
        <dbReference type="ARBA" id="ARBA00004651"/>
    </source>
</evidence>
<protein>
    <recommendedName>
        <fullName evidence="8">Probable membrane transporter protein</fullName>
    </recommendedName>
</protein>
<evidence type="ECO:0000256" key="4">
    <source>
        <dbReference type="ARBA" id="ARBA00022475"/>
    </source>
</evidence>
<comment type="similarity">
    <text evidence="2 8">Belongs to the 4-toluene sulfonate uptake permease (TSUP) (TC 2.A.102) family.</text>
</comment>
<keyword evidence="6 8" id="KW-1133">Transmembrane helix</keyword>
<dbReference type="Pfam" id="PF01925">
    <property type="entry name" value="TauE"/>
    <property type="match status" value="1"/>
</dbReference>
<evidence type="ECO:0000313" key="9">
    <source>
        <dbReference type="EMBL" id="MFC3097942.1"/>
    </source>
</evidence>
<comment type="subcellular location">
    <subcellularLocation>
        <location evidence="1 8">Cell membrane</location>
        <topology evidence="1 8">Multi-pass membrane protein</topology>
    </subcellularLocation>
</comment>
<accession>A0ABV7E5Y0</accession>
<evidence type="ECO:0000256" key="7">
    <source>
        <dbReference type="ARBA" id="ARBA00023136"/>
    </source>
</evidence>
<dbReference type="InterPro" id="IPR052017">
    <property type="entry name" value="TSUP"/>
</dbReference>
<dbReference type="PANTHER" id="PTHR30269:SF37">
    <property type="entry name" value="MEMBRANE TRANSPORTER PROTEIN"/>
    <property type="match status" value="1"/>
</dbReference>
<keyword evidence="3" id="KW-0813">Transport</keyword>
<comment type="caution">
    <text evidence="9">The sequence shown here is derived from an EMBL/GenBank/DDBJ whole genome shotgun (WGS) entry which is preliminary data.</text>
</comment>
<proteinExistence type="inferred from homology"/>
<feature type="transmembrane region" description="Helical" evidence="8">
    <location>
        <begin position="129"/>
        <end position="149"/>
    </location>
</feature>
<evidence type="ECO:0000256" key="6">
    <source>
        <dbReference type="ARBA" id="ARBA00022989"/>
    </source>
</evidence>
<feature type="transmembrane region" description="Helical" evidence="8">
    <location>
        <begin position="75"/>
        <end position="92"/>
    </location>
</feature>
<evidence type="ECO:0000256" key="2">
    <source>
        <dbReference type="ARBA" id="ARBA00009142"/>
    </source>
</evidence>
<sequence length="242" mass="25637">MIEPLLWIPLLAVALVAGTIGGVVGFGSAVILLPVCAYVFGAERAVPILTVAALIGNLSRATFSWRDTDWAAVRMYVTGAVPCAAIGAFIFIELDVQLIQRLLGAFILLMIPARRWATRREMTIKRWHLLPLGAVMGLLSGIVGTVGPINAPFFLAYGLAKGAYLATEALGAAAVHLTKSAVYGRFAVLDLETIMYGIAIGFALIAGSWAGKRIVMRLDTPAFIRTVEVLLAASGLAMVLGI</sequence>
<evidence type="ECO:0000256" key="8">
    <source>
        <dbReference type="RuleBase" id="RU363041"/>
    </source>
</evidence>
<keyword evidence="7 8" id="KW-0472">Membrane</keyword>
<keyword evidence="5 8" id="KW-0812">Transmembrane</keyword>
<feature type="transmembrane region" description="Helical" evidence="8">
    <location>
        <begin position="7"/>
        <end position="40"/>
    </location>
</feature>
<feature type="transmembrane region" description="Helical" evidence="8">
    <location>
        <begin position="98"/>
        <end position="117"/>
    </location>
</feature>
<evidence type="ECO:0000256" key="5">
    <source>
        <dbReference type="ARBA" id="ARBA00022692"/>
    </source>
</evidence>
<reference evidence="10" key="1">
    <citation type="journal article" date="2019" name="Int. J. Syst. Evol. Microbiol.">
        <title>The Global Catalogue of Microorganisms (GCM) 10K type strain sequencing project: providing services to taxonomists for standard genome sequencing and annotation.</title>
        <authorList>
            <consortium name="The Broad Institute Genomics Platform"/>
            <consortium name="The Broad Institute Genome Sequencing Center for Infectious Disease"/>
            <person name="Wu L."/>
            <person name="Ma J."/>
        </authorList>
    </citation>
    <scope>NUCLEOTIDE SEQUENCE [LARGE SCALE GENOMIC DNA]</scope>
    <source>
        <strain evidence="10">KCTC 52607</strain>
    </source>
</reference>
<evidence type="ECO:0000256" key="3">
    <source>
        <dbReference type="ARBA" id="ARBA00022448"/>
    </source>
</evidence>
<keyword evidence="10" id="KW-1185">Reference proteome</keyword>
<keyword evidence="4 8" id="KW-1003">Cell membrane</keyword>
<dbReference type="PANTHER" id="PTHR30269">
    <property type="entry name" value="TRANSMEMBRANE PROTEIN YFCA"/>
    <property type="match status" value="1"/>
</dbReference>
<dbReference type="RefSeq" id="WP_336925655.1">
    <property type="nucleotide sequence ID" value="NZ_JBANRO010000005.1"/>
</dbReference>
<name>A0ABV7E5Y0_9SPHN</name>
<feature type="transmembrane region" description="Helical" evidence="8">
    <location>
        <begin position="193"/>
        <end position="210"/>
    </location>
</feature>
<dbReference type="Proteomes" id="UP001595456">
    <property type="component" value="Unassembled WGS sequence"/>
</dbReference>
<dbReference type="InterPro" id="IPR002781">
    <property type="entry name" value="TM_pro_TauE-like"/>
</dbReference>
<evidence type="ECO:0000313" key="10">
    <source>
        <dbReference type="Proteomes" id="UP001595456"/>
    </source>
</evidence>
<dbReference type="EMBL" id="JBHRST010000011">
    <property type="protein sequence ID" value="MFC3097942.1"/>
    <property type="molecule type" value="Genomic_DNA"/>
</dbReference>
<gene>
    <name evidence="9" type="ORF">ACFODU_09040</name>
</gene>
<organism evidence="9 10">
    <name type="scientific">Alteraurantiacibacter palmitatis</name>
    <dbReference type="NCBI Taxonomy" id="2054628"/>
    <lineage>
        <taxon>Bacteria</taxon>
        <taxon>Pseudomonadati</taxon>
        <taxon>Pseudomonadota</taxon>
        <taxon>Alphaproteobacteria</taxon>
        <taxon>Sphingomonadales</taxon>
        <taxon>Erythrobacteraceae</taxon>
        <taxon>Alteraurantiacibacter</taxon>
    </lineage>
</organism>